<dbReference type="InterPro" id="IPR010158">
    <property type="entry name" value="Amidase_Cbmase"/>
</dbReference>
<dbReference type="SUPFAM" id="SSF55031">
    <property type="entry name" value="Bacterial exopeptidase dimerisation domain"/>
    <property type="match status" value="1"/>
</dbReference>
<dbReference type="PANTHER" id="PTHR32494">
    <property type="entry name" value="ALLANTOATE DEIMINASE-RELATED"/>
    <property type="match status" value="1"/>
</dbReference>
<dbReference type="AlphaFoldDB" id="A0A7M1QSH5"/>
<dbReference type="Pfam" id="PF01546">
    <property type="entry name" value="Peptidase_M20"/>
    <property type="match status" value="1"/>
</dbReference>
<dbReference type="PANTHER" id="PTHR32494:SF5">
    <property type="entry name" value="ALLANTOATE AMIDOHYDROLASE"/>
    <property type="match status" value="1"/>
</dbReference>
<dbReference type="Proteomes" id="UP000595053">
    <property type="component" value="Chromosome"/>
</dbReference>
<proteinExistence type="inferred from homology"/>
<evidence type="ECO:0000313" key="4">
    <source>
        <dbReference type="Proteomes" id="UP000595053"/>
    </source>
</evidence>
<dbReference type="NCBIfam" id="TIGR01879">
    <property type="entry name" value="hydantase"/>
    <property type="match status" value="1"/>
</dbReference>
<reference evidence="3 4" key="1">
    <citation type="submission" date="2020-10" db="EMBL/GenBank/DDBJ databases">
        <title>Trueperella pecoris sp. nov. isolated from bovine and porcine specimens.</title>
        <authorList>
            <person name="Schoenecker L."/>
            <person name="Schnydrig P."/>
            <person name="Brodard I."/>
            <person name="Thomann A."/>
            <person name="Hemphill A."/>
            <person name="Rodriguez-Campos S."/>
            <person name="Perreten V."/>
            <person name="Jores J."/>
            <person name="Kittl S."/>
        </authorList>
    </citation>
    <scope>NUCLEOTIDE SEQUENCE [LARGE SCALE GENOMIC DNA]</scope>
    <source>
        <strain evidence="3 4">15A0121</strain>
    </source>
</reference>
<evidence type="ECO:0000256" key="2">
    <source>
        <dbReference type="ARBA" id="ARBA00022801"/>
    </source>
</evidence>
<comment type="similarity">
    <text evidence="1">Belongs to the peptidase M20 family.</text>
</comment>
<dbReference type="RefSeq" id="WP_197550762.1">
    <property type="nucleotide sequence ID" value="NZ_CP063213.1"/>
</dbReference>
<sequence length="370" mass="39788">MHEAATKIATDDGFVVETDSVGNLYFSRYPQGDYYLVASHLDSVSDGGRYDGILGVAAAMTLLKMIKEESLDIPLKVGAFRCEESTNFLKACLGSALVTGKFDPEDFVRLVSRDGKTLQQVFADRGHSTDLRVIDGVKGYLELHVEQGRVLESEKLPIGVVTSIAGNLRLEVRITGMAEHSGATPMNIRQDALCAGAEIVLAVEEIATSDPNHTSVGTVGSLNVHPNSLNVVPGAVSLTVDLRDGNNDRIELMSAQVQSRIRKICDRRGVDVDLRVVSHAPAVTLDDGVVRGLSEAAHVRGIEHKLMPSGAGHDAMNFADLCPTGMLFVPCENGVSHSPLEKADYADAVRGAHIMLEYLKRLEGQTTTVV</sequence>
<gene>
    <name evidence="3" type="ORF">INS88_06665</name>
</gene>
<dbReference type="EMBL" id="CP063213">
    <property type="protein sequence ID" value="QOR44969.1"/>
    <property type="molecule type" value="Genomic_DNA"/>
</dbReference>
<dbReference type="InterPro" id="IPR002933">
    <property type="entry name" value="Peptidase_M20"/>
</dbReference>
<organism evidence="3 4">
    <name type="scientific">Trueperella pecoris</name>
    <dbReference type="NCBI Taxonomy" id="2733571"/>
    <lineage>
        <taxon>Bacteria</taxon>
        <taxon>Bacillati</taxon>
        <taxon>Actinomycetota</taxon>
        <taxon>Actinomycetes</taxon>
        <taxon>Actinomycetales</taxon>
        <taxon>Actinomycetaceae</taxon>
        <taxon>Trueperella</taxon>
    </lineage>
</organism>
<accession>A0A7M1QSH5</accession>
<dbReference type="InterPro" id="IPR036264">
    <property type="entry name" value="Bact_exopeptidase_dim_dom"/>
</dbReference>
<name>A0A7M1QSH5_9ACTO</name>
<protein>
    <submittedName>
        <fullName evidence="3">Zn-dependent hydrolase</fullName>
    </submittedName>
</protein>
<dbReference type="Gene3D" id="3.30.70.360">
    <property type="match status" value="1"/>
</dbReference>
<keyword evidence="2 3" id="KW-0378">Hydrolase</keyword>
<dbReference type="GO" id="GO:0016813">
    <property type="term" value="F:hydrolase activity, acting on carbon-nitrogen (but not peptide) bonds, in linear amidines"/>
    <property type="evidence" value="ECO:0007669"/>
    <property type="project" value="InterPro"/>
</dbReference>
<dbReference type="Gene3D" id="3.40.630.10">
    <property type="entry name" value="Zn peptidases"/>
    <property type="match status" value="1"/>
</dbReference>
<evidence type="ECO:0000313" key="3">
    <source>
        <dbReference type="EMBL" id="QOR44969.1"/>
    </source>
</evidence>
<dbReference type="CDD" id="cd03884">
    <property type="entry name" value="M20_bAS"/>
    <property type="match status" value="1"/>
</dbReference>
<evidence type="ECO:0000256" key="1">
    <source>
        <dbReference type="ARBA" id="ARBA00006153"/>
    </source>
</evidence>
<keyword evidence="4" id="KW-1185">Reference proteome</keyword>
<dbReference type="SUPFAM" id="SSF53187">
    <property type="entry name" value="Zn-dependent exopeptidases"/>
    <property type="match status" value="1"/>
</dbReference>